<gene>
    <name evidence="2" type="ORF">WMY93_031232</name>
</gene>
<comment type="caution">
    <text evidence="2">The sequence shown here is derived from an EMBL/GenBank/DDBJ whole genome shotgun (WGS) entry which is preliminary data.</text>
</comment>
<dbReference type="Proteomes" id="UP001460270">
    <property type="component" value="Unassembled WGS sequence"/>
</dbReference>
<proteinExistence type="predicted"/>
<reference evidence="3" key="1">
    <citation type="submission" date="2024-04" db="EMBL/GenBank/DDBJ databases">
        <title>Salinicola lusitanus LLJ914,a marine bacterium isolated from the Okinawa Trough.</title>
        <authorList>
            <person name="Li J."/>
        </authorList>
    </citation>
    <scope>NUCLEOTIDE SEQUENCE [LARGE SCALE GENOMIC DNA]</scope>
</reference>
<evidence type="ECO:0000256" key="1">
    <source>
        <dbReference type="SAM" id="MobiDB-lite"/>
    </source>
</evidence>
<name>A0AAW0MF19_9GOBI</name>
<accession>A0AAW0MF19</accession>
<evidence type="ECO:0000313" key="3">
    <source>
        <dbReference type="Proteomes" id="UP001460270"/>
    </source>
</evidence>
<protein>
    <submittedName>
        <fullName evidence="2">Uncharacterized protein</fullName>
    </submittedName>
</protein>
<dbReference type="EMBL" id="JBBPFD010000617">
    <property type="protein sequence ID" value="KAK7878085.1"/>
    <property type="molecule type" value="Genomic_DNA"/>
</dbReference>
<feature type="compositionally biased region" description="Basic and acidic residues" evidence="1">
    <location>
        <begin position="43"/>
        <end position="73"/>
    </location>
</feature>
<feature type="region of interest" description="Disordered" evidence="1">
    <location>
        <begin position="1"/>
        <end position="86"/>
    </location>
</feature>
<keyword evidence="3" id="KW-1185">Reference proteome</keyword>
<feature type="compositionally biased region" description="Polar residues" evidence="1">
    <location>
        <begin position="13"/>
        <end position="25"/>
    </location>
</feature>
<dbReference type="AlphaFoldDB" id="A0AAW0MF19"/>
<evidence type="ECO:0000313" key="2">
    <source>
        <dbReference type="EMBL" id="KAK7878085.1"/>
    </source>
</evidence>
<organism evidence="2 3">
    <name type="scientific">Mugilogobius chulae</name>
    <name type="common">yellowstripe goby</name>
    <dbReference type="NCBI Taxonomy" id="88201"/>
    <lineage>
        <taxon>Eukaryota</taxon>
        <taxon>Metazoa</taxon>
        <taxon>Chordata</taxon>
        <taxon>Craniata</taxon>
        <taxon>Vertebrata</taxon>
        <taxon>Euteleostomi</taxon>
        <taxon>Actinopterygii</taxon>
        <taxon>Neopterygii</taxon>
        <taxon>Teleostei</taxon>
        <taxon>Neoteleostei</taxon>
        <taxon>Acanthomorphata</taxon>
        <taxon>Gobiaria</taxon>
        <taxon>Gobiiformes</taxon>
        <taxon>Gobioidei</taxon>
        <taxon>Gobiidae</taxon>
        <taxon>Gobionellinae</taxon>
        <taxon>Mugilogobius</taxon>
    </lineage>
</organism>
<sequence>MTCTEQDCGLKGNTASTITRSSLKTGVTGPSYGEGSLSPPARLAERERESEKGRGREREGGIDREREKKREAGRGACRLPHRPKQDRGKLCECKENRERYRYMVLFKETGDSVLMGCSQLKLGHEK</sequence>